<evidence type="ECO:0000313" key="1">
    <source>
        <dbReference type="EMBL" id="CAI8588867.1"/>
    </source>
</evidence>
<keyword evidence="2" id="KW-1185">Reference proteome</keyword>
<dbReference type="AlphaFoldDB" id="A0AAV0YWH4"/>
<dbReference type="PANTHER" id="PTHR32108">
    <property type="entry name" value="DNA-DIRECTED RNA POLYMERASE SUBUNIT ALPHA"/>
    <property type="match status" value="1"/>
</dbReference>
<organism evidence="1 2">
    <name type="scientific">Vicia faba</name>
    <name type="common">Broad bean</name>
    <name type="synonym">Faba vulgaris</name>
    <dbReference type="NCBI Taxonomy" id="3906"/>
    <lineage>
        <taxon>Eukaryota</taxon>
        <taxon>Viridiplantae</taxon>
        <taxon>Streptophyta</taxon>
        <taxon>Embryophyta</taxon>
        <taxon>Tracheophyta</taxon>
        <taxon>Spermatophyta</taxon>
        <taxon>Magnoliopsida</taxon>
        <taxon>eudicotyledons</taxon>
        <taxon>Gunneridae</taxon>
        <taxon>Pentapetalae</taxon>
        <taxon>rosids</taxon>
        <taxon>fabids</taxon>
        <taxon>Fabales</taxon>
        <taxon>Fabaceae</taxon>
        <taxon>Papilionoideae</taxon>
        <taxon>50 kb inversion clade</taxon>
        <taxon>NPAAA clade</taxon>
        <taxon>Hologalegina</taxon>
        <taxon>IRL clade</taxon>
        <taxon>Fabeae</taxon>
        <taxon>Vicia</taxon>
    </lineage>
</organism>
<dbReference type="EMBL" id="OX451736">
    <property type="protein sequence ID" value="CAI8588867.1"/>
    <property type="molecule type" value="Genomic_DNA"/>
</dbReference>
<reference evidence="1 2" key="1">
    <citation type="submission" date="2023-01" db="EMBL/GenBank/DDBJ databases">
        <authorList>
            <person name="Kreplak J."/>
        </authorList>
    </citation>
    <scope>NUCLEOTIDE SEQUENCE [LARGE SCALE GENOMIC DNA]</scope>
</reference>
<gene>
    <name evidence="1" type="ORF">VFH_I367840</name>
</gene>
<evidence type="ECO:0000313" key="2">
    <source>
        <dbReference type="Proteomes" id="UP001157006"/>
    </source>
</evidence>
<protein>
    <submittedName>
        <fullName evidence="1">Uncharacterized protein</fullName>
    </submittedName>
</protein>
<accession>A0AAV0YWH4</accession>
<sequence>MSYAELLPVLIREKLVQTRPPPTIPLTFPWYYKADETCAFHQGAPGHNVENCYPLKSEVHKMVRYGLFSFKDVSPNVKDNPLPKHGGANTVNMVVGCPGDFRIYDINLVRGDLVKMHVDLCNFIYYYHDHAGCGICNNDIQGCDKIKVEHHYASCWVCCMDSRGCSLVRRGIQLLLDNGTIKVLSQTDDYHEVNKIKVCLAEVESDDEYASAYELFSLDEDMFSGDYSLAPKFYEEGVNLIVPCFNDYVPVEIEYCSKPVVAPVVICLPGHVPYKSDKAVPYKYNATILEDGNDNNGKKVMESVKNKKAVGESSGATLKKDVDDIFKIIKMRDYRIVNQLLQTPSKISILSLLMNFAAHRESLMRVLDQAFVVCDMTLDQVTNVVGNTSCNNLSFCDDEFPDEWRNHNLAIHISMNCKNDSLSNVLIDNGPAINVIPRRTLIKLKYQGAHMHPSETSLLFHFPFLLLSLSRLLFISSIVLPSLQQTLGFDIGGLGATGGADLGFGGHGGACSSSSAVTSTGRLQFCGGQWFYWCQRFPRQFYYLFQQELLHLFRSRICVILKSLSKGLESWKRKMKLCEERVVR</sequence>
<proteinExistence type="predicted"/>
<name>A0AAV0YWH4_VICFA</name>
<dbReference type="Proteomes" id="UP001157006">
    <property type="component" value="Chromosome 1L"/>
</dbReference>
<dbReference type="PANTHER" id="PTHR32108:SF9">
    <property type="entry name" value="REVERSE TRANSCRIPTASE RNASE H-LIKE DOMAIN-CONTAINING PROTEIN"/>
    <property type="match status" value="1"/>
</dbReference>